<evidence type="ECO:0000313" key="5">
    <source>
        <dbReference type="Proteomes" id="UP000539710"/>
    </source>
</evidence>
<dbReference type="KEGG" id="cbau:H1R16_01405"/>
<accession>A0A7D7LTQ7</accession>
<dbReference type="EMBL" id="CP059472">
    <property type="protein sequence ID" value="QMS98695.1"/>
    <property type="molecule type" value="Genomic_DNA"/>
</dbReference>
<dbReference type="PROSITE" id="PS50943">
    <property type="entry name" value="HTH_CROC1"/>
    <property type="match status" value="1"/>
</dbReference>
<evidence type="ECO:0000313" key="3">
    <source>
        <dbReference type="EMBL" id="QMS98695.1"/>
    </source>
</evidence>
<dbReference type="CDD" id="cd00093">
    <property type="entry name" value="HTH_XRE"/>
    <property type="match status" value="1"/>
</dbReference>
<dbReference type="SMART" id="SM00530">
    <property type="entry name" value="HTH_XRE"/>
    <property type="match status" value="1"/>
</dbReference>
<dbReference type="InterPro" id="IPR010982">
    <property type="entry name" value="Lambda_DNA-bd_dom_sf"/>
</dbReference>
<sequence length="128" mass="14269">MKKLGTPITDWLDKYGDPEIEKFIDKNLQVTEKVRLALEAKGWKAADLAAAMGKSPSEVSKWLTGMHNLTLKSIVKMETALGIELIHTEAVKEYEYVFLGAVTGTQEHIAKAQAYKESVQSEVYEIAL</sequence>
<dbReference type="Proteomes" id="UP000539710">
    <property type="component" value="Unassembled WGS sequence"/>
</dbReference>
<dbReference type="InterPro" id="IPR001387">
    <property type="entry name" value="Cro/C1-type_HTH"/>
</dbReference>
<dbReference type="RefSeq" id="WP_181886019.1">
    <property type="nucleotide sequence ID" value="NZ_CP059472.1"/>
</dbReference>
<gene>
    <name evidence="3" type="ORF">H1R16_01405</name>
    <name evidence="2" type="ORF">H2507_01865</name>
</gene>
<dbReference type="AlphaFoldDB" id="A0A7D7LTQ7"/>
<reference evidence="5" key="2">
    <citation type="submission" date="2020-07" db="EMBL/GenBank/DDBJ databases">
        <title>Flavobacterium sp. xlx-214.</title>
        <authorList>
            <person name="Yang C."/>
        </authorList>
    </citation>
    <scope>NUCLEOTIDE SEQUENCE [LARGE SCALE GENOMIC DNA]</scope>
    <source>
        <strain evidence="5">CX-624</strain>
    </source>
</reference>
<evidence type="ECO:0000313" key="2">
    <source>
        <dbReference type="EMBL" id="MBA5245906.1"/>
    </source>
</evidence>
<evidence type="ECO:0000259" key="1">
    <source>
        <dbReference type="PROSITE" id="PS50943"/>
    </source>
</evidence>
<dbReference type="Gene3D" id="1.10.260.40">
    <property type="entry name" value="lambda repressor-like DNA-binding domains"/>
    <property type="match status" value="1"/>
</dbReference>
<evidence type="ECO:0000313" key="4">
    <source>
        <dbReference type="Proteomes" id="UP000515349"/>
    </source>
</evidence>
<dbReference type="Pfam" id="PF01381">
    <property type="entry name" value="HTH_3"/>
    <property type="match status" value="1"/>
</dbReference>
<dbReference type="EMBL" id="JACEUX010000001">
    <property type="protein sequence ID" value="MBA5245906.1"/>
    <property type="molecule type" value="Genomic_DNA"/>
</dbReference>
<protein>
    <submittedName>
        <fullName evidence="3">Helix-turn-helix transcriptional regulator</fullName>
    </submittedName>
</protein>
<reference evidence="3 4" key="1">
    <citation type="submission" date="2020-07" db="EMBL/GenBank/DDBJ databases">
        <title>Chryseobacterium sp.cx-624.</title>
        <authorList>
            <person name="Yang C."/>
        </authorList>
    </citation>
    <scope>NUCLEOTIDE SEQUENCE [LARGE SCALE GENOMIC DNA]</scope>
    <source>
        <strain evidence="3">Cx-624</strain>
        <strain evidence="4">cx-624</strain>
    </source>
</reference>
<proteinExistence type="predicted"/>
<name>A0A7D7LTQ7_9FLAO</name>
<feature type="domain" description="HTH cro/C1-type" evidence="1">
    <location>
        <begin position="34"/>
        <end position="85"/>
    </location>
</feature>
<dbReference type="SUPFAM" id="SSF47413">
    <property type="entry name" value="lambda repressor-like DNA-binding domains"/>
    <property type="match status" value="1"/>
</dbReference>
<dbReference type="GO" id="GO:0003677">
    <property type="term" value="F:DNA binding"/>
    <property type="evidence" value="ECO:0007669"/>
    <property type="project" value="InterPro"/>
</dbReference>
<reference evidence="2" key="3">
    <citation type="submission" date="2020-07" db="EMBL/GenBank/DDBJ databases">
        <authorList>
            <person name="Yang C."/>
        </authorList>
    </citation>
    <scope>NUCLEOTIDE SEQUENCE</scope>
    <source>
        <strain evidence="2">Cx-624</strain>
    </source>
</reference>
<keyword evidence="5" id="KW-1185">Reference proteome</keyword>
<organism evidence="3 4">
    <name type="scientific">Marnyiella aurantia</name>
    <dbReference type="NCBI Taxonomy" id="2758037"/>
    <lineage>
        <taxon>Bacteria</taxon>
        <taxon>Pseudomonadati</taxon>
        <taxon>Bacteroidota</taxon>
        <taxon>Flavobacteriia</taxon>
        <taxon>Flavobacteriales</taxon>
        <taxon>Weeksellaceae</taxon>
        <taxon>Marnyiella</taxon>
    </lineage>
</organism>
<dbReference type="Proteomes" id="UP000515349">
    <property type="component" value="Chromosome"/>
</dbReference>